<dbReference type="InterPro" id="IPR040052">
    <property type="entry name" value="RBM17"/>
</dbReference>
<comment type="subcellular location">
    <subcellularLocation>
        <location evidence="1">Nucleus</location>
    </subcellularLocation>
</comment>
<dbReference type="EMBL" id="JABMIG020000359">
    <property type="protein sequence ID" value="KAL3780175.1"/>
    <property type="molecule type" value="Genomic_DNA"/>
</dbReference>
<evidence type="ECO:0008006" key="9">
    <source>
        <dbReference type="Google" id="ProtNLM"/>
    </source>
</evidence>
<evidence type="ECO:0000256" key="6">
    <source>
        <dbReference type="SAM" id="MobiDB-lite"/>
    </source>
</evidence>
<feature type="compositionally biased region" description="Polar residues" evidence="6">
    <location>
        <begin position="130"/>
        <end position="146"/>
    </location>
</feature>
<accession>A0ABD3NW95</accession>
<evidence type="ECO:0000256" key="4">
    <source>
        <dbReference type="ARBA" id="ARBA00023187"/>
    </source>
</evidence>
<dbReference type="PANTHER" id="PTHR13288">
    <property type="entry name" value="SPLICING FACTOR 45 SPF45"/>
    <property type="match status" value="1"/>
</dbReference>
<evidence type="ECO:0000313" key="7">
    <source>
        <dbReference type="EMBL" id="KAL3780175.1"/>
    </source>
</evidence>
<dbReference type="PANTHER" id="PTHR13288:SF8">
    <property type="entry name" value="SPLICING FACTOR 45"/>
    <property type="match status" value="1"/>
</dbReference>
<evidence type="ECO:0000256" key="3">
    <source>
        <dbReference type="ARBA" id="ARBA00022884"/>
    </source>
</evidence>
<dbReference type="GO" id="GO:0005634">
    <property type="term" value="C:nucleus"/>
    <property type="evidence" value="ECO:0007669"/>
    <property type="project" value="UniProtKB-SubCell"/>
</dbReference>
<keyword evidence="4" id="KW-0508">mRNA splicing</keyword>
<name>A0ABD3NW95_9STRA</name>
<keyword evidence="5" id="KW-0539">Nucleus</keyword>
<dbReference type="GO" id="GO:0006397">
    <property type="term" value="P:mRNA processing"/>
    <property type="evidence" value="ECO:0007669"/>
    <property type="project" value="UniProtKB-KW"/>
</dbReference>
<keyword evidence="8" id="KW-1185">Reference proteome</keyword>
<dbReference type="Proteomes" id="UP001516023">
    <property type="component" value="Unassembled WGS sequence"/>
</dbReference>
<protein>
    <recommendedName>
        <fullName evidence="9">RRM domain-containing protein</fullName>
    </recommendedName>
</protein>
<keyword evidence="3" id="KW-0694">RNA-binding</keyword>
<dbReference type="InterPro" id="IPR012677">
    <property type="entry name" value="Nucleotide-bd_a/b_plait_sf"/>
</dbReference>
<evidence type="ECO:0000256" key="1">
    <source>
        <dbReference type="ARBA" id="ARBA00004123"/>
    </source>
</evidence>
<evidence type="ECO:0000313" key="8">
    <source>
        <dbReference type="Proteomes" id="UP001516023"/>
    </source>
</evidence>
<comment type="caution">
    <text evidence="7">The sequence shown here is derived from an EMBL/GenBank/DDBJ whole genome shotgun (WGS) entry which is preliminary data.</text>
</comment>
<dbReference type="Gene3D" id="3.30.70.330">
    <property type="match status" value="1"/>
</dbReference>
<sequence>MDDLFGDLPAAKNSAPSGNETPFSPTPSQPATAAAPPKPDDVPPKPTLSLVTALGTAGTSMAFVPQALRKKKKQAAPQPKEKPREEKRSRVDVSLPGDSQHDSGNVDKVATPDNVNSIPTDQIAIPINVDESNNSRDINNDSANENTGDDDSNNSEPYLENEPPSLRQLHDLAKTSLTPYNPHTPNDYLAYRERRKTAAVRKDMQAAALAKLEAHDRLRKKVEEERRRIELSGDVDKIVESRLGGVVGEAGAGRGRGRGRGMSNLPAWLVKKQQEKELGAAEKKEDGQFDDAPDNHEKARTISLLNMVAPGRVDNELSFEVREECGRYGKVLNVDIIDAHPNQEHVRVDVTFENKESAMEAIKMFDRRMFGDRQIIAKMCDER</sequence>
<evidence type="ECO:0000256" key="2">
    <source>
        <dbReference type="ARBA" id="ARBA00022664"/>
    </source>
</evidence>
<dbReference type="GO" id="GO:0008380">
    <property type="term" value="P:RNA splicing"/>
    <property type="evidence" value="ECO:0007669"/>
    <property type="project" value="UniProtKB-KW"/>
</dbReference>
<feature type="region of interest" description="Disordered" evidence="6">
    <location>
        <begin position="62"/>
        <end position="163"/>
    </location>
</feature>
<dbReference type="FunFam" id="3.30.70.330:FF:000382">
    <property type="entry name" value="G-patch domain-containing protein"/>
    <property type="match status" value="1"/>
</dbReference>
<dbReference type="AlphaFoldDB" id="A0ABD3NW95"/>
<proteinExistence type="predicted"/>
<keyword evidence="2" id="KW-0507">mRNA processing</keyword>
<feature type="compositionally biased region" description="Basic and acidic residues" evidence="6">
    <location>
        <begin position="79"/>
        <end position="91"/>
    </location>
</feature>
<organism evidence="7 8">
    <name type="scientific">Cyclotella cryptica</name>
    <dbReference type="NCBI Taxonomy" id="29204"/>
    <lineage>
        <taxon>Eukaryota</taxon>
        <taxon>Sar</taxon>
        <taxon>Stramenopiles</taxon>
        <taxon>Ochrophyta</taxon>
        <taxon>Bacillariophyta</taxon>
        <taxon>Coscinodiscophyceae</taxon>
        <taxon>Thalassiosirophycidae</taxon>
        <taxon>Stephanodiscales</taxon>
        <taxon>Stephanodiscaceae</taxon>
        <taxon>Cyclotella</taxon>
    </lineage>
</organism>
<evidence type="ECO:0000256" key="5">
    <source>
        <dbReference type="ARBA" id="ARBA00023242"/>
    </source>
</evidence>
<dbReference type="InterPro" id="IPR035979">
    <property type="entry name" value="RBD_domain_sf"/>
</dbReference>
<dbReference type="CDD" id="cd12374">
    <property type="entry name" value="RRM_UHM_SPF45_PUF60"/>
    <property type="match status" value="1"/>
</dbReference>
<feature type="region of interest" description="Disordered" evidence="6">
    <location>
        <begin position="1"/>
        <end position="49"/>
    </location>
</feature>
<dbReference type="SUPFAM" id="SSF54928">
    <property type="entry name" value="RNA-binding domain, RBD"/>
    <property type="match status" value="1"/>
</dbReference>
<gene>
    <name evidence="7" type="ORF">HJC23_013983</name>
</gene>
<reference evidence="7 8" key="1">
    <citation type="journal article" date="2020" name="G3 (Bethesda)">
        <title>Improved Reference Genome for Cyclotella cryptica CCMP332, a Model for Cell Wall Morphogenesis, Salinity Adaptation, and Lipid Production in Diatoms (Bacillariophyta).</title>
        <authorList>
            <person name="Roberts W.R."/>
            <person name="Downey K.M."/>
            <person name="Ruck E.C."/>
            <person name="Traller J.C."/>
            <person name="Alverson A.J."/>
        </authorList>
    </citation>
    <scope>NUCLEOTIDE SEQUENCE [LARGE SCALE GENOMIC DNA]</scope>
    <source>
        <strain evidence="7 8">CCMP332</strain>
    </source>
</reference>
<dbReference type="GO" id="GO:0003723">
    <property type="term" value="F:RNA binding"/>
    <property type="evidence" value="ECO:0007669"/>
    <property type="project" value="UniProtKB-KW"/>
</dbReference>